<dbReference type="Proteomes" id="UP001501411">
    <property type="component" value="Unassembled WGS sequence"/>
</dbReference>
<keyword evidence="3" id="KW-0731">Sigma factor</keyword>
<evidence type="ECO:0000259" key="7">
    <source>
        <dbReference type="Pfam" id="PF08281"/>
    </source>
</evidence>
<dbReference type="InterPro" id="IPR013249">
    <property type="entry name" value="RNA_pol_sigma70_r4_t2"/>
</dbReference>
<keyword evidence="2" id="KW-0805">Transcription regulation</keyword>
<dbReference type="EMBL" id="BAABIQ010000037">
    <property type="protein sequence ID" value="GAA4795837.1"/>
    <property type="molecule type" value="Genomic_DNA"/>
</dbReference>
<dbReference type="InterPro" id="IPR013324">
    <property type="entry name" value="RNA_pol_sigma_r3/r4-like"/>
</dbReference>
<dbReference type="Gene3D" id="1.10.1740.10">
    <property type="match status" value="1"/>
</dbReference>
<keyword evidence="9" id="KW-1185">Reference proteome</keyword>
<evidence type="ECO:0000256" key="3">
    <source>
        <dbReference type="ARBA" id="ARBA00023082"/>
    </source>
</evidence>
<evidence type="ECO:0000313" key="9">
    <source>
        <dbReference type="Proteomes" id="UP001501411"/>
    </source>
</evidence>
<keyword evidence="4" id="KW-0238">DNA-binding</keyword>
<dbReference type="InterPro" id="IPR039425">
    <property type="entry name" value="RNA_pol_sigma-70-like"/>
</dbReference>
<evidence type="ECO:0000256" key="2">
    <source>
        <dbReference type="ARBA" id="ARBA00023015"/>
    </source>
</evidence>
<gene>
    <name evidence="8" type="ORF">GCM10023231_25320</name>
</gene>
<dbReference type="InterPro" id="IPR014284">
    <property type="entry name" value="RNA_pol_sigma-70_dom"/>
</dbReference>
<reference evidence="9" key="1">
    <citation type="journal article" date="2019" name="Int. J. Syst. Evol. Microbiol.">
        <title>The Global Catalogue of Microorganisms (GCM) 10K type strain sequencing project: providing services to taxonomists for standard genome sequencing and annotation.</title>
        <authorList>
            <consortium name="The Broad Institute Genomics Platform"/>
            <consortium name="The Broad Institute Genome Sequencing Center for Infectious Disease"/>
            <person name="Wu L."/>
            <person name="Ma J."/>
        </authorList>
    </citation>
    <scope>NUCLEOTIDE SEQUENCE [LARGE SCALE GENOMIC DNA]</scope>
    <source>
        <strain evidence="9">JCM 18200</strain>
    </source>
</reference>
<organism evidence="8 9">
    <name type="scientific">Olivibacter ginsenosidimutans</name>
    <dbReference type="NCBI Taxonomy" id="1176537"/>
    <lineage>
        <taxon>Bacteria</taxon>
        <taxon>Pseudomonadati</taxon>
        <taxon>Bacteroidota</taxon>
        <taxon>Sphingobacteriia</taxon>
        <taxon>Sphingobacteriales</taxon>
        <taxon>Sphingobacteriaceae</taxon>
        <taxon>Olivibacter</taxon>
    </lineage>
</organism>
<dbReference type="InterPro" id="IPR007627">
    <property type="entry name" value="RNA_pol_sigma70_r2"/>
</dbReference>
<feature type="domain" description="RNA polymerase sigma-70 region 2" evidence="6">
    <location>
        <begin position="13"/>
        <end position="77"/>
    </location>
</feature>
<evidence type="ECO:0000259" key="6">
    <source>
        <dbReference type="Pfam" id="PF04542"/>
    </source>
</evidence>
<evidence type="ECO:0000256" key="1">
    <source>
        <dbReference type="ARBA" id="ARBA00010641"/>
    </source>
</evidence>
<evidence type="ECO:0000256" key="4">
    <source>
        <dbReference type="ARBA" id="ARBA00023125"/>
    </source>
</evidence>
<accession>A0ABP9BI21</accession>
<protein>
    <submittedName>
        <fullName evidence="8">RNA polymerase sigma factor</fullName>
    </submittedName>
</protein>
<name>A0ABP9BI21_9SPHI</name>
<keyword evidence="5" id="KW-0804">Transcription</keyword>
<comment type="similarity">
    <text evidence="1">Belongs to the sigma-70 factor family. ECF subfamily.</text>
</comment>
<dbReference type="Pfam" id="PF08281">
    <property type="entry name" value="Sigma70_r4_2"/>
    <property type="match status" value="1"/>
</dbReference>
<evidence type="ECO:0000256" key="5">
    <source>
        <dbReference type="ARBA" id="ARBA00023163"/>
    </source>
</evidence>
<dbReference type="Gene3D" id="1.10.10.10">
    <property type="entry name" value="Winged helix-like DNA-binding domain superfamily/Winged helix DNA-binding domain"/>
    <property type="match status" value="1"/>
</dbReference>
<comment type="caution">
    <text evidence="8">The sequence shown here is derived from an EMBL/GenBank/DDBJ whole genome shotgun (WGS) entry which is preliminary data.</text>
</comment>
<dbReference type="InterPro" id="IPR036388">
    <property type="entry name" value="WH-like_DNA-bd_sf"/>
</dbReference>
<dbReference type="SUPFAM" id="SSF88946">
    <property type="entry name" value="Sigma2 domain of RNA polymerase sigma factors"/>
    <property type="match status" value="1"/>
</dbReference>
<dbReference type="Pfam" id="PF04542">
    <property type="entry name" value="Sigma70_r2"/>
    <property type="match status" value="1"/>
</dbReference>
<evidence type="ECO:0000313" key="8">
    <source>
        <dbReference type="EMBL" id="GAA4795837.1"/>
    </source>
</evidence>
<dbReference type="PANTHER" id="PTHR43133">
    <property type="entry name" value="RNA POLYMERASE ECF-TYPE SIGMA FACTO"/>
    <property type="match status" value="1"/>
</dbReference>
<dbReference type="SUPFAM" id="SSF88659">
    <property type="entry name" value="Sigma3 and sigma4 domains of RNA polymerase sigma factors"/>
    <property type="match status" value="1"/>
</dbReference>
<dbReference type="PANTHER" id="PTHR43133:SF8">
    <property type="entry name" value="RNA POLYMERASE SIGMA FACTOR HI_1459-RELATED"/>
    <property type="match status" value="1"/>
</dbReference>
<dbReference type="RefSeq" id="WP_345232159.1">
    <property type="nucleotide sequence ID" value="NZ_BAABIQ010000037.1"/>
</dbReference>
<sequence>MTTEGQRKISSTIKSYGQGLLGFIRKRVSNDADAEDILQDVWYQLSAMINTQPIEQLGAWLYRVARNKIIDRYRKKTALPWKDKRDEEDEENSSFSPSFLIAEDNPETAYQERMLWKQLTSALEELPAEQRDVFIWHELDRIPFAEIAEITGEPIGKLISRKRYAVLHLRKRLKIFYDELVDS</sequence>
<proteinExistence type="inferred from homology"/>
<dbReference type="NCBIfam" id="TIGR02937">
    <property type="entry name" value="sigma70-ECF"/>
    <property type="match status" value="1"/>
</dbReference>
<feature type="domain" description="RNA polymerase sigma factor 70 region 4 type 2" evidence="7">
    <location>
        <begin position="118"/>
        <end position="155"/>
    </location>
</feature>
<dbReference type="InterPro" id="IPR013325">
    <property type="entry name" value="RNA_pol_sigma_r2"/>
</dbReference>